<keyword evidence="2 5" id="KW-0479">Metal-binding</keyword>
<keyword evidence="4 5" id="KW-0460">Magnesium</keyword>
<keyword evidence="3 5" id="KW-0547">Nucleotide-binding</keyword>
<evidence type="ECO:0000256" key="2">
    <source>
        <dbReference type="ARBA" id="ARBA00022723"/>
    </source>
</evidence>
<dbReference type="GO" id="GO:0004775">
    <property type="term" value="F:succinate-CoA ligase (ADP-forming) activity"/>
    <property type="evidence" value="ECO:0007669"/>
    <property type="project" value="UniProtKB-EC"/>
</dbReference>
<dbReference type="SUPFAM" id="SSF56059">
    <property type="entry name" value="Glutathione synthetase ATP-binding domain-like"/>
    <property type="match status" value="1"/>
</dbReference>
<feature type="binding site" evidence="5">
    <location>
        <begin position="319"/>
        <end position="321"/>
    </location>
    <ligand>
        <name>substrate</name>
        <note>ligand shared with subunit alpha</note>
    </ligand>
</feature>
<comment type="cofactor">
    <cofactor evidence="5">
        <name>Mg(2+)</name>
        <dbReference type="ChEBI" id="CHEBI:18420"/>
    </cofactor>
    <text evidence="5">Binds 1 Mg(2+) ion per subunit.</text>
</comment>
<evidence type="ECO:0000256" key="5">
    <source>
        <dbReference type="HAMAP-Rule" id="MF_00558"/>
    </source>
</evidence>
<feature type="binding site" evidence="5">
    <location>
        <position position="45"/>
    </location>
    <ligand>
        <name>ATP</name>
        <dbReference type="ChEBI" id="CHEBI:30616"/>
    </ligand>
</feature>
<organism evidence="8 9">
    <name type="scientific">Streptomyces hokutonensis</name>
    <dbReference type="NCBI Taxonomy" id="1306990"/>
    <lineage>
        <taxon>Bacteria</taxon>
        <taxon>Bacillati</taxon>
        <taxon>Actinomycetota</taxon>
        <taxon>Actinomycetes</taxon>
        <taxon>Kitasatosporales</taxon>
        <taxon>Streptomycetaceae</taxon>
        <taxon>Streptomyces</taxon>
    </lineage>
</organism>
<comment type="catalytic activity">
    <reaction evidence="5">
        <text>succinate + ATP + CoA = succinyl-CoA + ADP + phosphate</text>
        <dbReference type="Rhea" id="RHEA:17661"/>
        <dbReference type="ChEBI" id="CHEBI:30031"/>
        <dbReference type="ChEBI" id="CHEBI:30616"/>
        <dbReference type="ChEBI" id="CHEBI:43474"/>
        <dbReference type="ChEBI" id="CHEBI:57287"/>
        <dbReference type="ChEBI" id="CHEBI:57292"/>
        <dbReference type="ChEBI" id="CHEBI:456216"/>
        <dbReference type="EC" id="6.2.1.5"/>
    </reaction>
</comment>
<feature type="binding site" evidence="5">
    <location>
        <position position="206"/>
    </location>
    <ligand>
        <name>Mg(2+)</name>
        <dbReference type="ChEBI" id="CHEBI:18420"/>
    </ligand>
</feature>
<dbReference type="InterPro" id="IPR011761">
    <property type="entry name" value="ATP-grasp"/>
</dbReference>
<name>A0ABW6LWV9_9ACTN</name>
<dbReference type="HAMAP" id="MF_00558">
    <property type="entry name" value="Succ_CoA_beta"/>
    <property type="match status" value="1"/>
</dbReference>
<dbReference type="SUPFAM" id="SSF52210">
    <property type="entry name" value="Succinyl-CoA synthetase domains"/>
    <property type="match status" value="1"/>
</dbReference>
<comment type="subunit">
    <text evidence="5">Heterotetramer of two alpha and two beta subunits.</text>
</comment>
<feature type="binding site" evidence="5">
    <location>
        <position position="100"/>
    </location>
    <ligand>
        <name>ATP</name>
        <dbReference type="ChEBI" id="CHEBI:30616"/>
    </ligand>
</feature>
<proteinExistence type="inferred from homology"/>
<accession>A0ABW6LWV9</accession>
<dbReference type="InterPro" id="IPR017866">
    <property type="entry name" value="Succ-CoA_synthase_bsu_CS"/>
</dbReference>
<dbReference type="Gene3D" id="3.40.50.261">
    <property type="entry name" value="Succinyl-CoA synthetase domains"/>
    <property type="match status" value="1"/>
</dbReference>
<dbReference type="InterPro" id="IPR005811">
    <property type="entry name" value="SUCC_ACL_C"/>
</dbReference>
<feature type="binding site" evidence="5">
    <location>
        <position position="257"/>
    </location>
    <ligand>
        <name>substrate</name>
        <note>ligand shared with subunit alpha</note>
    </ligand>
</feature>
<keyword evidence="1 5" id="KW-0436">Ligase</keyword>
<reference evidence="8 9" key="1">
    <citation type="submission" date="2024-10" db="EMBL/GenBank/DDBJ databases">
        <title>The Natural Products Discovery Center: Release of the First 8490 Sequenced Strains for Exploring Actinobacteria Biosynthetic Diversity.</title>
        <authorList>
            <person name="Kalkreuter E."/>
            <person name="Kautsar S.A."/>
            <person name="Yang D."/>
            <person name="Bader C.D."/>
            <person name="Teijaro C.N."/>
            <person name="Fluegel L."/>
            <person name="Davis C.M."/>
            <person name="Simpson J.R."/>
            <person name="Lauterbach L."/>
            <person name="Steele A.D."/>
            <person name="Gui C."/>
            <person name="Meng S."/>
            <person name="Li G."/>
            <person name="Viehrig K."/>
            <person name="Ye F."/>
            <person name="Su P."/>
            <person name="Kiefer A.F."/>
            <person name="Nichols A."/>
            <person name="Cepeda A.J."/>
            <person name="Yan W."/>
            <person name="Fan B."/>
            <person name="Jiang Y."/>
            <person name="Adhikari A."/>
            <person name="Zheng C.-J."/>
            <person name="Schuster L."/>
            <person name="Cowan T.M."/>
            <person name="Smanski M.J."/>
            <person name="Chevrette M.G."/>
            <person name="De Carvalho L.P.S."/>
            <person name="Shen B."/>
        </authorList>
    </citation>
    <scope>NUCLEOTIDE SEQUENCE [LARGE SCALE GENOMIC DNA]</scope>
    <source>
        <strain evidence="8 9">NPDC006488</strain>
    </source>
</reference>
<evidence type="ECO:0000256" key="3">
    <source>
        <dbReference type="ARBA" id="ARBA00022741"/>
    </source>
</evidence>
<feature type="binding site" evidence="5">
    <location>
        <position position="95"/>
    </location>
    <ligand>
        <name>ATP</name>
        <dbReference type="ChEBI" id="CHEBI:30616"/>
    </ligand>
</feature>
<dbReference type="PANTHER" id="PTHR11815:SF10">
    <property type="entry name" value="SUCCINATE--COA LIGASE [GDP-FORMING] SUBUNIT BETA, MITOCHONDRIAL"/>
    <property type="match status" value="1"/>
</dbReference>
<dbReference type="EMBL" id="JBIAHM010000001">
    <property type="protein sequence ID" value="MFE9597777.1"/>
    <property type="molecule type" value="Genomic_DNA"/>
</dbReference>
<dbReference type="Gene3D" id="3.30.1490.20">
    <property type="entry name" value="ATP-grasp fold, A domain"/>
    <property type="match status" value="1"/>
</dbReference>
<comment type="similarity">
    <text evidence="5">Belongs to the succinate/malate CoA ligase beta subunit family.</text>
</comment>
<keyword evidence="9" id="KW-1185">Reference proteome</keyword>
<dbReference type="PROSITE" id="PS01217">
    <property type="entry name" value="SUCCINYL_COA_LIG_3"/>
    <property type="match status" value="1"/>
</dbReference>
<dbReference type="PANTHER" id="PTHR11815">
    <property type="entry name" value="SUCCINYL-COA SYNTHETASE BETA CHAIN"/>
    <property type="match status" value="1"/>
</dbReference>
<dbReference type="NCBIfam" id="NF001913">
    <property type="entry name" value="PRK00696.1"/>
    <property type="match status" value="1"/>
</dbReference>
<dbReference type="Gene3D" id="3.30.470.20">
    <property type="entry name" value="ATP-grasp fold, B domain"/>
    <property type="match status" value="1"/>
</dbReference>
<dbReference type="EC" id="6.2.1.5" evidence="5"/>
<keyword evidence="5" id="KW-0816">Tricarboxylic acid cycle</keyword>
<feature type="binding site" evidence="5">
    <location>
        <position position="192"/>
    </location>
    <ligand>
        <name>Mg(2+)</name>
        <dbReference type="ChEBI" id="CHEBI:18420"/>
    </ligand>
</feature>
<comment type="pathway">
    <text evidence="5">Carbohydrate metabolism; tricarboxylic acid cycle; succinate from succinyl-CoA (ligase route): step 1/1.</text>
</comment>
<feature type="binding site" evidence="5">
    <location>
        <position position="92"/>
    </location>
    <ligand>
        <name>ATP</name>
        <dbReference type="ChEBI" id="CHEBI:30616"/>
    </ligand>
</feature>
<dbReference type="InterPro" id="IPR005809">
    <property type="entry name" value="Succ_CoA_ligase-like_bsu"/>
</dbReference>
<feature type="binding site" evidence="5">
    <location>
        <begin position="52"/>
        <end position="54"/>
    </location>
    <ligand>
        <name>ATP</name>
        <dbReference type="ChEBI" id="CHEBI:30616"/>
    </ligand>
</feature>
<dbReference type="Proteomes" id="UP001601303">
    <property type="component" value="Unassembled WGS sequence"/>
</dbReference>
<sequence length="392" mass="41137">MDLFEYQARDLFAKHDVPVLAGEVIDTPEAARAATERLGGKSVVKAQVKVGGRGKAGGVKLAATPDEAVARATDILGMDIKGHTVHKVMIAETAPEIVEEYYVSYLLDRTNRTFLAMASVQGGVEIEVVAEENPEALAKVPVDANEGVSIEKAREIVAQAKFPADVAEQVAEILVTLWDTFIKEDALLVEVNPLAKVASGKVIALDGKVSLDENAEFRQPEHEALVDHDSANPLEAAAKAKNLNYVKLDGEVGIIGNGAGLVMSTLDVVAYAGENHGGVKPANFLDIGGGASAAVMANGLEIILGDPDVKSVFVNVFGGITACDEVANGIVQALQLLADKGEEVTKPLVVRLDGNNAELGRKILSDANHPLVQRVDTMDGAADKAAELAAAK</sequence>
<evidence type="ECO:0000313" key="9">
    <source>
        <dbReference type="Proteomes" id="UP001601303"/>
    </source>
</evidence>
<dbReference type="RefSeq" id="WP_388102596.1">
    <property type="nucleotide sequence ID" value="NZ_JBIAHM010000001.1"/>
</dbReference>
<comment type="function">
    <text evidence="5">Succinyl-CoA synthetase functions in the citric acid cycle (TCA), coupling the hydrolysis of succinyl-CoA to the synthesis of either ATP or GTP and thus represents the only step of substrate-level phosphorylation in the TCA. The beta subunit provides nucleotide specificity of the enzyme and binds the substrate succinate, while the binding sites for coenzyme A and phosphate are found in the alpha subunit.</text>
</comment>
<evidence type="ECO:0000256" key="1">
    <source>
        <dbReference type="ARBA" id="ARBA00022598"/>
    </source>
</evidence>
<dbReference type="Pfam" id="PF08442">
    <property type="entry name" value="ATP-grasp_2"/>
    <property type="match status" value="1"/>
</dbReference>
<dbReference type="InterPro" id="IPR016102">
    <property type="entry name" value="Succinyl-CoA_synth-like"/>
</dbReference>
<comment type="catalytic activity">
    <reaction evidence="5">
        <text>GTP + succinate + CoA = succinyl-CoA + GDP + phosphate</text>
        <dbReference type="Rhea" id="RHEA:22120"/>
        <dbReference type="ChEBI" id="CHEBI:30031"/>
        <dbReference type="ChEBI" id="CHEBI:37565"/>
        <dbReference type="ChEBI" id="CHEBI:43474"/>
        <dbReference type="ChEBI" id="CHEBI:57287"/>
        <dbReference type="ChEBI" id="CHEBI:57292"/>
        <dbReference type="ChEBI" id="CHEBI:58189"/>
    </reaction>
</comment>
<evidence type="ECO:0000256" key="6">
    <source>
        <dbReference type="PROSITE-ProRule" id="PRU00409"/>
    </source>
</evidence>
<evidence type="ECO:0000313" key="8">
    <source>
        <dbReference type="EMBL" id="MFE9597777.1"/>
    </source>
</evidence>
<keyword evidence="5 6" id="KW-0067">ATP-binding</keyword>
<dbReference type="NCBIfam" id="TIGR01016">
    <property type="entry name" value="sucCoAbeta"/>
    <property type="match status" value="1"/>
</dbReference>
<protein>
    <recommendedName>
        <fullName evidence="5">Succinate--CoA ligase [ADP-forming] subunit beta</fullName>
        <ecNumber evidence="5">6.2.1.5</ecNumber>
    </recommendedName>
    <alternativeName>
        <fullName evidence="5">Succinyl-CoA synthetase subunit beta</fullName>
        <shortName evidence="5">SCS-beta</shortName>
    </alternativeName>
</protein>
<comment type="caution">
    <text evidence="8">The sequence shown here is derived from an EMBL/GenBank/DDBJ whole genome shotgun (WGS) entry which is preliminary data.</text>
</comment>
<dbReference type="Pfam" id="PF00549">
    <property type="entry name" value="Ligase_CoA"/>
    <property type="match status" value="1"/>
</dbReference>
<dbReference type="InterPro" id="IPR013650">
    <property type="entry name" value="ATP-grasp_succ-CoA_synth-type"/>
</dbReference>
<feature type="domain" description="ATP-grasp" evidence="7">
    <location>
        <begin position="9"/>
        <end position="226"/>
    </location>
</feature>
<evidence type="ECO:0000256" key="4">
    <source>
        <dbReference type="ARBA" id="ARBA00022842"/>
    </source>
</evidence>
<dbReference type="InterPro" id="IPR013815">
    <property type="entry name" value="ATP_grasp_subdomain_1"/>
</dbReference>
<gene>
    <name evidence="5 8" type="primary">sucC</name>
    <name evidence="8" type="ORF">ACFYNQ_04275</name>
</gene>
<evidence type="ECO:0000259" key="7">
    <source>
        <dbReference type="PROSITE" id="PS50975"/>
    </source>
</evidence>
<dbReference type="PIRSF" id="PIRSF001554">
    <property type="entry name" value="SucCS_beta"/>
    <property type="match status" value="1"/>
</dbReference>
<dbReference type="PROSITE" id="PS50975">
    <property type="entry name" value="ATP_GRASP"/>
    <property type="match status" value="1"/>
</dbReference>